<gene>
    <name evidence="1" type="ORF">NLG97_g2267</name>
</gene>
<organism evidence="1 2">
    <name type="scientific">Lecanicillium saksenae</name>
    <dbReference type="NCBI Taxonomy" id="468837"/>
    <lineage>
        <taxon>Eukaryota</taxon>
        <taxon>Fungi</taxon>
        <taxon>Dikarya</taxon>
        <taxon>Ascomycota</taxon>
        <taxon>Pezizomycotina</taxon>
        <taxon>Sordariomycetes</taxon>
        <taxon>Hypocreomycetidae</taxon>
        <taxon>Hypocreales</taxon>
        <taxon>Cordycipitaceae</taxon>
        <taxon>Lecanicillium</taxon>
    </lineage>
</organism>
<evidence type="ECO:0000313" key="2">
    <source>
        <dbReference type="Proteomes" id="UP001148737"/>
    </source>
</evidence>
<sequence length="582" mass="64119">MKPLLPVVATLLANARAYSPEVNWKDVHPSSDLVYHDCYNGEFKCARLILPLDWLDSYNNRTVIIPMVKLPAVVAENDPTFGGAIITNPGGPGEPGTDFVVDYGHRLQSTADKPGKRHYAIISFDPRGIGSSEPSANCFPSNTLDRMISTFETRANGATFQGVDAIPYGLAMQELYGRQCKEADDLLDGGIFEYMGTASVARDIVEMVDKIEELRAREQTARGDDVRTELRKREADLHRVQYWGFSYGTVLGNVLASMFPERIGRIVLDGVVDAEDFMVGSGYSQSLIDTDKIIERFFHGCFKAGPSNCRLAHETDVSTADVTARFSTWFEDIKHSPKAVSTTQGRTFIITRAEVGRTIGYMLYKPALTFKELAYILDGAISGNYTSLLAKMLEMNILYDPASGCPTKEQPHSQSPSGLDGRNGVVCGDGSDVSQEPVSWWHAYFADMLKSSPIIAPYWSTIRFTCARWPFKQNWAFKGPFTMPEHDARVVPGRPAAPLLFVSNRLDPVTPLAGARKMAQRHPGAGLVILESLGHCALVNSDNKCLKSYVADYFESGSVPTEGKCEVDCGPWDDGCDIEVNI</sequence>
<protein>
    <submittedName>
        <fullName evidence="1">Uncharacterized protein</fullName>
    </submittedName>
</protein>
<dbReference type="EMBL" id="JANAKD010000149">
    <property type="protein sequence ID" value="KAJ3496960.1"/>
    <property type="molecule type" value="Genomic_DNA"/>
</dbReference>
<keyword evidence="2" id="KW-1185">Reference proteome</keyword>
<dbReference type="Proteomes" id="UP001148737">
    <property type="component" value="Unassembled WGS sequence"/>
</dbReference>
<accession>A0ACC1R4Q0</accession>
<name>A0ACC1R4Q0_9HYPO</name>
<proteinExistence type="predicted"/>
<comment type="caution">
    <text evidence="1">The sequence shown here is derived from an EMBL/GenBank/DDBJ whole genome shotgun (WGS) entry which is preliminary data.</text>
</comment>
<reference evidence="1" key="1">
    <citation type="submission" date="2022-07" db="EMBL/GenBank/DDBJ databases">
        <title>Genome Sequence of Lecanicillium saksenae.</title>
        <authorList>
            <person name="Buettner E."/>
        </authorList>
    </citation>
    <scope>NUCLEOTIDE SEQUENCE</scope>
    <source>
        <strain evidence="1">VT-O1</strain>
    </source>
</reference>
<evidence type="ECO:0000313" key="1">
    <source>
        <dbReference type="EMBL" id="KAJ3496960.1"/>
    </source>
</evidence>